<protein>
    <submittedName>
        <fullName evidence="4">FecR domain-containing protein</fullName>
    </submittedName>
</protein>
<dbReference type="Pfam" id="PF04773">
    <property type="entry name" value="FecR"/>
    <property type="match status" value="1"/>
</dbReference>
<accession>A0ABU3QC63</accession>
<gene>
    <name evidence="4" type="ORF">RQX22_18705</name>
</gene>
<keyword evidence="1" id="KW-0812">Transmembrane</keyword>
<dbReference type="RefSeq" id="WP_315728630.1">
    <property type="nucleotide sequence ID" value="NZ_JAVUPU010000015.1"/>
</dbReference>
<evidence type="ECO:0000259" key="3">
    <source>
        <dbReference type="Pfam" id="PF16220"/>
    </source>
</evidence>
<name>A0ABU3QC63_9SPHN</name>
<feature type="domain" description="FecR protein" evidence="2">
    <location>
        <begin position="123"/>
        <end position="214"/>
    </location>
</feature>
<dbReference type="Pfam" id="PF16220">
    <property type="entry name" value="DUF4880"/>
    <property type="match status" value="1"/>
</dbReference>
<reference evidence="4 5" key="1">
    <citation type="submission" date="2023-05" db="EMBL/GenBank/DDBJ databases">
        <authorList>
            <person name="Guo Y."/>
        </authorList>
    </citation>
    <scope>NUCLEOTIDE SEQUENCE [LARGE SCALE GENOMIC DNA]</scope>
    <source>
        <strain evidence="4 5">GR2756</strain>
    </source>
</reference>
<dbReference type="PIRSF" id="PIRSF018266">
    <property type="entry name" value="FecR"/>
    <property type="match status" value="1"/>
</dbReference>
<evidence type="ECO:0000313" key="4">
    <source>
        <dbReference type="EMBL" id="MDT9600989.1"/>
    </source>
</evidence>
<organism evidence="4 5">
    <name type="scientific">Sphingosinicella rhizophila</name>
    <dbReference type="NCBI Taxonomy" id="3050082"/>
    <lineage>
        <taxon>Bacteria</taxon>
        <taxon>Pseudomonadati</taxon>
        <taxon>Pseudomonadota</taxon>
        <taxon>Alphaproteobacteria</taxon>
        <taxon>Sphingomonadales</taxon>
        <taxon>Sphingosinicellaceae</taxon>
        <taxon>Sphingosinicella</taxon>
    </lineage>
</organism>
<dbReference type="Gene3D" id="2.60.120.1440">
    <property type="match status" value="1"/>
</dbReference>
<feature type="transmembrane region" description="Helical" evidence="1">
    <location>
        <begin position="99"/>
        <end position="118"/>
    </location>
</feature>
<dbReference type="InterPro" id="IPR006860">
    <property type="entry name" value="FecR"/>
</dbReference>
<dbReference type="InterPro" id="IPR012373">
    <property type="entry name" value="Ferrdict_sens_TM"/>
</dbReference>
<dbReference type="InterPro" id="IPR032623">
    <property type="entry name" value="FecR_N"/>
</dbReference>
<comment type="caution">
    <text evidence="4">The sequence shown here is derived from an EMBL/GenBank/DDBJ whole genome shotgun (WGS) entry which is preliminary data.</text>
</comment>
<evidence type="ECO:0000313" key="5">
    <source>
        <dbReference type="Proteomes" id="UP001259572"/>
    </source>
</evidence>
<keyword evidence="1" id="KW-1133">Transmembrane helix</keyword>
<proteinExistence type="predicted"/>
<keyword evidence="5" id="KW-1185">Reference proteome</keyword>
<dbReference type="EMBL" id="JAVUPU010000015">
    <property type="protein sequence ID" value="MDT9600989.1"/>
    <property type="molecule type" value="Genomic_DNA"/>
</dbReference>
<sequence length="347" mass="37886">MIGSAAPDEGQDRLEQAGQWCMRLAEGALSGGEQQAFDVWIAADPRNLSALENAVKVWHRFGEASTAPEFIPIRERALAAYRRRNRARWAHDAGALRRLMAIAACFLALLIGGAYWWANQPIVYRTAVGERRIVMLDDGSRLSLDAATAVEVRLRGDRRDLKLVAGRAKFDVAKNPLKPFSVMAGDKMVVATGTSFSVELVRRRMHVILYEGQVAVLDRGPDGVEPEPLRLAAAKSIPAERLLKPGRELISDLSRPTASVVAADLSRSLAWESGQLTFIDEPLASAVERVNRYSARKVELADPAAAAMQVNGVFNAGDVEAFVVGVREILPVRIRDRSGNILIASAQ</sequence>
<dbReference type="Proteomes" id="UP001259572">
    <property type="component" value="Unassembled WGS sequence"/>
</dbReference>
<dbReference type="PANTHER" id="PTHR30273:SF2">
    <property type="entry name" value="PROTEIN FECR"/>
    <property type="match status" value="1"/>
</dbReference>
<dbReference type="PANTHER" id="PTHR30273">
    <property type="entry name" value="PERIPLASMIC SIGNAL SENSOR AND SIGMA FACTOR ACTIVATOR FECR-RELATED"/>
    <property type="match status" value="1"/>
</dbReference>
<keyword evidence="1" id="KW-0472">Membrane</keyword>
<evidence type="ECO:0000256" key="1">
    <source>
        <dbReference type="SAM" id="Phobius"/>
    </source>
</evidence>
<evidence type="ECO:0000259" key="2">
    <source>
        <dbReference type="Pfam" id="PF04773"/>
    </source>
</evidence>
<feature type="domain" description="FecR N-terminal" evidence="3">
    <location>
        <begin position="15"/>
        <end position="54"/>
    </location>
</feature>